<proteinExistence type="predicted"/>
<evidence type="ECO:0000313" key="2">
    <source>
        <dbReference type="Proteomes" id="UP001231189"/>
    </source>
</evidence>
<dbReference type="InterPro" id="IPR012871">
    <property type="entry name" value="DUF1668_ORYSA"/>
</dbReference>
<protein>
    <submittedName>
        <fullName evidence="1">Uncharacterized protein</fullName>
    </submittedName>
</protein>
<sequence>MMSRRFVHVLVRNIIGRPCTYTLHSINASSFFYPEGPSKLAAAIEDDLLPQPAMSFYHPGSPPEYYGSMDFMPLGRNRNDIVGVDHGGRAILYDTAVPAVRTMPTLHVPKSFPISLSPPATAST</sequence>
<dbReference type="AlphaFoldDB" id="A0AAD8SQ83"/>
<evidence type="ECO:0000313" key="1">
    <source>
        <dbReference type="EMBL" id="KAK1661769.1"/>
    </source>
</evidence>
<reference evidence="1" key="1">
    <citation type="submission" date="2023-07" db="EMBL/GenBank/DDBJ databases">
        <title>A chromosome-level genome assembly of Lolium multiflorum.</title>
        <authorList>
            <person name="Chen Y."/>
            <person name="Copetti D."/>
            <person name="Kolliker R."/>
            <person name="Studer B."/>
        </authorList>
    </citation>
    <scope>NUCLEOTIDE SEQUENCE</scope>
    <source>
        <strain evidence="1">02402/16</strain>
        <tissue evidence="1">Leaf</tissue>
    </source>
</reference>
<accession>A0AAD8SQ83</accession>
<organism evidence="1 2">
    <name type="scientific">Lolium multiflorum</name>
    <name type="common">Italian ryegrass</name>
    <name type="synonym">Lolium perenne subsp. multiflorum</name>
    <dbReference type="NCBI Taxonomy" id="4521"/>
    <lineage>
        <taxon>Eukaryota</taxon>
        <taxon>Viridiplantae</taxon>
        <taxon>Streptophyta</taxon>
        <taxon>Embryophyta</taxon>
        <taxon>Tracheophyta</taxon>
        <taxon>Spermatophyta</taxon>
        <taxon>Magnoliopsida</taxon>
        <taxon>Liliopsida</taxon>
        <taxon>Poales</taxon>
        <taxon>Poaceae</taxon>
        <taxon>BOP clade</taxon>
        <taxon>Pooideae</taxon>
        <taxon>Poodae</taxon>
        <taxon>Poeae</taxon>
        <taxon>Poeae Chloroplast Group 2 (Poeae type)</taxon>
        <taxon>Loliodinae</taxon>
        <taxon>Loliinae</taxon>
        <taxon>Lolium</taxon>
    </lineage>
</organism>
<dbReference type="Pfam" id="PF07893">
    <property type="entry name" value="DUF1668"/>
    <property type="match status" value="1"/>
</dbReference>
<gene>
    <name evidence="1" type="ORF">QYE76_049928</name>
</gene>
<dbReference type="Proteomes" id="UP001231189">
    <property type="component" value="Unassembled WGS sequence"/>
</dbReference>
<comment type="caution">
    <text evidence="1">The sequence shown here is derived from an EMBL/GenBank/DDBJ whole genome shotgun (WGS) entry which is preliminary data.</text>
</comment>
<name>A0AAD8SQ83_LOLMU</name>
<keyword evidence="2" id="KW-1185">Reference proteome</keyword>
<dbReference type="EMBL" id="JAUUTY010000003">
    <property type="protein sequence ID" value="KAK1661769.1"/>
    <property type="molecule type" value="Genomic_DNA"/>
</dbReference>